<name>A0A164Y3S6_DAUCS</name>
<evidence type="ECO:0008006" key="2">
    <source>
        <dbReference type="Google" id="ProtNLM"/>
    </source>
</evidence>
<gene>
    <name evidence="1" type="ORF">DCAR_017179</name>
</gene>
<dbReference type="Pfam" id="PF07722">
    <property type="entry name" value="Peptidase_C26"/>
    <property type="match status" value="1"/>
</dbReference>
<sequence>MADLSVILPRVLIVSRRSLRKNKFVDFVGEDIDPSHYEAEASGLLPEEGAQVLNVACGGTLYQDIGKELGRNCPEYRRVVHIDYEIYDGHRHVVRVVENTPLSEWFRDSLDGGKVEIRGFYDPDAYNPEEGKFIMGLQFHPERMRKPDSDEFDYPGCPAAYKCFGIGPCPPAEKRVIVNNFCGLPPE</sequence>
<dbReference type="InterPro" id="IPR029062">
    <property type="entry name" value="Class_I_gatase-like"/>
</dbReference>
<dbReference type="PANTHER" id="PTHR43235:SF1">
    <property type="entry name" value="GLUTAMINE AMIDOTRANSFERASE PB2B2.05-RELATED"/>
    <property type="match status" value="1"/>
</dbReference>
<reference evidence="1" key="1">
    <citation type="journal article" date="2016" name="Nat. Genet.">
        <title>A high-quality carrot genome assembly provides new insights into carotenoid accumulation and asterid genome evolution.</title>
        <authorList>
            <person name="Iorizzo M."/>
            <person name="Ellison S."/>
            <person name="Senalik D."/>
            <person name="Zeng P."/>
            <person name="Satapoomin P."/>
            <person name="Huang J."/>
            <person name="Bowman M."/>
            <person name="Iovene M."/>
            <person name="Sanseverino W."/>
            <person name="Cavagnaro P."/>
            <person name="Yildiz M."/>
            <person name="Macko-Podgorni A."/>
            <person name="Moranska E."/>
            <person name="Grzebelus E."/>
            <person name="Grzebelus D."/>
            <person name="Ashrafi H."/>
            <person name="Zheng Z."/>
            <person name="Cheng S."/>
            <person name="Spooner D."/>
            <person name="Van Deynze A."/>
            <person name="Simon P."/>
        </authorList>
    </citation>
    <scope>NUCLEOTIDE SEQUENCE [LARGE SCALE GENOMIC DNA]</scope>
    <source>
        <tissue evidence="1">Leaf</tissue>
    </source>
</reference>
<dbReference type="Gene3D" id="3.40.50.880">
    <property type="match status" value="1"/>
</dbReference>
<proteinExistence type="predicted"/>
<dbReference type="PANTHER" id="PTHR43235">
    <property type="entry name" value="GLUTAMINE AMIDOTRANSFERASE PB2B2.05-RELATED"/>
    <property type="match status" value="1"/>
</dbReference>
<dbReference type="GO" id="GO:0005829">
    <property type="term" value="C:cytosol"/>
    <property type="evidence" value="ECO:0007669"/>
    <property type="project" value="TreeGrafter"/>
</dbReference>
<dbReference type="InterPro" id="IPR011697">
    <property type="entry name" value="Peptidase_C26"/>
</dbReference>
<dbReference type="InterPro" id="IPR044668">
    <property type="entry name" value="PuuD-like"/>
</dbReference>
<dbReference type="EMBL" id="LNRQ01000005">
    <property type="protein sequence ID" value="KZM93934.1"/>
    <property type="molecule type" value="Genomic_DNA"/>
</dbReference>
<dbReference type="Gramene" id="KZM93934">
    <property type="protein sequence ID" value="KZM93934"/>
    <property type="gene ID" value="DCAR_017179"/>
</dbReference>
<dbReference type="AlphaFoldDB" id="A0A164Y3S6"/>
<dbReference type="GO" id="GO:0016811">
    <property type="term" value="F:hydrolase activity, acting on carbon-nitrogen (but not peptide) bonds, in linear amides"/>
    <property type="evidence" value="ECO:0007669"/>
    <property type="project" value="InterPro"/>
</dbReference>
<accession>A0A164Y3S6</accession>
<protein>
    <recommendedName>
        <fullName evidence="2">Glutamine amidotransferase domain-containing protein</fullName>
    </recommendedName>
</protein>
<comment type="caution">
    <text evidence="1">The sequence shown here is derived from an EMBL/GenBank/DDBJ whole genome shotgun (WGS) entry which is preliminary data.</text>
</comment>
<organism evidence="1">
    <name type="scientific">Daucus carota subsp. sativus</name>
    <name type="common">Carrot</name>
    <dbReference type="NCBI Taxonomy" id="79200"/>
    <lineage>
        <taxon>Eukaryota</taxon>
        <taxon>Viridiplantae</taxon>
        <taxon>Streptophyta</taxon>
        <taxon>Embryophyta</taxon>
        <taxon>Tracheophyta</taxon>
        <taxon>Spermatophyta</taxon>
        <taxon>Magnoliopsida</taxon>
        <taxon>eudicotyledons</taxon>
        <taxon>Gunneridae</taxon>
        <taxon>Pentapetalae</taxon>
        <taxon>asterids</taxon>
        <taxon>campanulids</taxon>
        <taxon>Apiales</taxon>
        <taxon>Apiaceae</taxon>
        <taxon>Apioideae</taxon>
        <taxon>Scandiceae</taxon>
        <taxon>Daucinae</taxon>
        <taxon>Daucus</taxon>
        <taxon>Daucus sect. Daucus</taxon>
    </lineage>
</organism>
<dbReference type="SUPFAM" id="SSF52317">
    <property type="entry name" value="Class I glutamine amidotransferase-like"/>
    <property type="match status" value="1"/>
</dbReference>
<evidence type="ECO:0000313" key="1">
    <source>
        <dbReference type="EMBL" id="KZM93934.1"/>
    </source>
</evidence>